<gene>
    <name evidence="1" type="ORF">BECKTUN1418D_GA0071000_12174</name>
</gene>
<dbReference type="EMBL" id="CAADFX010000217">
    <property type="protein sequence ID" value="VFK63546.1"/>
    <property type="molecule type" value="Genomic_DNA"/>
</dbReference>
<proteinExistence type="predicted"/>
<evidence type="ECO:0000313" key="1">
    <source>
        <dbReference type="EMBL" id="VFK63546.1"/>
    </source>
</evidence>
<protein>
    <submittedName>
        <fullName evidence="1">Uncharacterized protein</fullName>
    </submittedName>
</protein>
<sequence>MIIKSPLTWLKQISIFLAMAIFTSQVSATTYRYFYHDENSSIDECYLSHYPTIDFPRYFTVIKGKFLTLTAPVE</sequence>
<reference evidence="1" key="1">
    <citation type="submission" date="2019-02" db="EMBL/GenBank/DDBJ databases">
        <authorList>
            <person name="Gruber-Vodicka R. H."/>
            <person name="Seah K. B. B."/>
        </authorList>
    </citation>
    <scope>NUCLEOTIDE SEQUENCE</scope>
    <source>
        <strain evidence="1">BECK_BY1</strain>
    </source>
</reference>
<organism evidence="1">
    <name type="scientific">Candidatus Kentrum sp. TUN</name>
    <dbReference type="NCBI Taxonomy" id="2126343"/>
    <lineage>
        <taxon>Bacteria</taxon>
        <taxon>Pseudomonadati</taxon>
        <taxon>Pseudomonadota</taxon>
        <taxon>Gammaproteobacteria</taxon>
        <taxon>Candidatus Kentrum</taxon>
    </lineage>
</organism>
<dbReference type="AlphaFoldDB" id="A0A451ABX4"/>
<accession>A0A451ABX4</accession>
<name>A0A451ABX4_9GAMM</name>